<dbReference type="Gene3D" id="3.40.50.300">
    <property type="entry name" value="P-loop containing nucleotide triphosphate hydrolases"/>
    <property type="match status" value="1"/>
</dbReference>
<evidence type="ECO:0000313" key="2">
    <source>
        <dbReference type="EMBL" id="PPA93933.1"/>
    </source>
</evidence>
<evidence type="ECO:0000313" key="3">
    <source>
        <dbReference type="Proteomes" id="UP000239759"/>
    </source>
</evidence>
<protein>
    <recommendedName>
        <fullName evidence="1">AAA+ ATPase domain-containing protein</fullName>
    </recommendedName>
</protein>
<dbReference type="CDD" id="cd00009">
    <property type="entry name" value="AAA"/>
    <property type="match status" value="1"/>
</dbReference>
<dbReference type="SUPFAM" id="SSF52540">
    <property type="entry name" value="P-loop containing nucleoside triphosphate hydrolases"/>
    <property type="match status" value="1"/>
</dbReference>
<reference evidence="2 3" key="1">
    <citation type="submission" date="2018-02" db="EMBL/GenBank/DDBJ databases">
        <title>Comparative analysis of genomes of three Brevibacillus laterosporus strains producers of potent antimicrobials isolated from silage.</title>
        <authorList>
            <person name="Kojic M."/>
            <person name="Miljkovic M."/>
            <person name="Studholme D."/>
            <person name="Filipic B."/>
        </authorList>
    </citation>
    <scope>NUCLEOTIDE SEQUENCE [LARGE SCALE GENOMIC DNA]</scope>
    <source>
        <strain evidence="2 3">BGSP11</strain>
    </source>
</reference>
<accession>A0AAP8QC92</accession>
<dbReference type="InterPro" id="IPR008868">
    <property type="entry name" value="TniB"/>
</dbReference>
<evidence type="ECO:0000259" key="1">
    <source>
        <dbReference type="SMART" id="SM00382"/>
    </source>
</evidence>
<dbReference type="Pfam" id="PF05621">
    <property type="entry name" value="TniB"/>
    <property type="match status" value="1"/>
</dbReference>
<dbReference type="SMART" id="SM00382">
    <property type="entry name" value="AAA"/>
    <property type="match status" value="1"/>
</dbReference>
<dbReference type="InterPro" id="IPR003593">
    <property type="entry name" value="AAA+_ATPase"/>
</dbReference>
<sequence>MNNTDAKNALLQRVMSLNIEHLRYKEIWTELDSLRPDKDIDRGLFSPRHLFLYGESGVGKSTLLRRYAKANPGYVDVDEDGTEYDIRPVVYTDLPQPFTMSEFYQQIVRALGAPQLAGVRVGDVKRQALSLIEQQRVEILILDEMDYILTSRSVKPIEAMEAIKSLTNIGNISVVCSGTTATKQLSELNFQYFRRFPAVKLLRFDKCDEEFCDLLTKIEAYINPPEPLGLGDAGLHIPELLFQMSQGVLGSLTPVLQRAYRILLSEHELEDLADHGLFVSALLAAKKYVLGESEEKFPMLLNKAETYES</sequence>
<proteinExistence type="predicted"/>
<organism evidence="2 3">
    <name type="scientific">Brevibacillus laterosporus</name>
    <name type="common">Bacillus laterosporus</name>
    <dbReference type="NCBI Taxonomy" id="1465"/>
    <lineage>
        <taxon>Bacteria</taxon>
        <taxon>Bacillati</taxon>
        <taxon>Bacillota</taxon>
        <taxon>Bacilli</taxon>
        <taxon>Bacillales</taxon>
        <taxon>Paenibacillaceae</taxon>
        <taxon>Brevibacillus</taxon>
    </lineage>
</organism>
<dbReference type="EMBL" id="PRKQ01000019">
    <property type="protein sequence ID" value="PPA93933.1"/>
    <property type="molecule type" value="Genomic_DNA"/>
</dbReference>
<feature type="domain" description="AAA+ ATPase" evidence="1">
    <location>
        <begin position="46"/>
        <end position="205"/>
    </location>
</feature>
<dbReference type="RefSeq" id="WP_104032501.1">
    <property type="nucleotide sequence ID" value="NZ_JARMDU010000022.1"/>
</dbReference>
<name>A0AAP8QC92_BRELA</name>
<dbReference type="InterPro" id="IPR027417">
    <property type="entry name" value="P-loop_NTPase"/>
</dbReference>
<dbReference type="Proteomes" id="UP000239759">
    <property type="component" value="Unassembled WGS sequence"/>
</dbReference>
<gene>
    <name evidence="2" type="ORF">C4A77_15855</name>
</gene>
<dbReference type="AlphaFoldDB" id="A0AAP8QC92"/>
<comment type="caution">
    <text evidence="2">The sequence shown here is derived from an EMBL/GenBank/DDBJ whole genome shotgun (WGS) entry which is preliminary data.</text>
</comment>